<sequence>MLATFRIEHFDDTNITELVTYERNSVYHIIMMLELNQNVKAYTITAEGGPVEDPHQTYSFSSLVSMSKYTTTINKW</sequence>
<organismHost>
    <name type="scientific">Pseudomonas chlororaphis</name>
    <dbReference type="NCBI Taxonomy" id="587753"/>
</organismHost>
<dbReference type="KEGG" id="vg:6372392"/>
<accession>B3FIW4</accession>
<dbReference type="RefSeq" id="YP_001956825.1">
    <property type="nucleotide sequence ID" value="NC_010821.1"/>
</dbReference>
<dbReference type="Proteomes" id="UP000002421">
    <property type="component" value="Segment"/>
</dbReference>
<reference evidence="1 2" key="1">
    <citation type="journal article" date="2008" name="Virology">
        <title>Characterization of Pseudomonas chlororaphis myovirus 201varphi2-1 via genomic sequencing, mass spectrometry, and electron microscopy.</title>
        <authorList>
            <person name="Thomas J.A."/>
            <person name="Rolando M.R."/>
            <person name="Carroll C.A."/>
            <person name="Shen P.S."/>
            <person name="Belnap D.M."/>
            <person name="Weintraub S.T."/>
            <person name="Serwer P."/>
            <person name="Hardies S.C."/>
        </authorList>
    </citation>
    <scope>NUCLEOTIDE SEQUENCE</scope>
</reference>
<gene>
    <name evidence="1" type="ORF">201phi2-1p100</name>
</gene>
<keyword evidence="2" id="KW-1185">Reference proteome</keyword>
<organism evidence="1 2">
    <name type="scientific">Pseudomonas phage 201phi2-1</name>
    <name type="common">Pseudomonas chlororaphis phage 201phi2-1</name>
    <dbReference type="NCBI Taxonomy" id="198110"/>
    <lineage>
        <taxon>Viruses</taxon>
        <taxon>Duplodnaviria</taxon>
        <taxon>Heunggongvirae</taxon>
        <taxon>Uroviricota</taxon>
        <taxon>Caudoviricetes</taxon>
        <taxon>Chimalliviridae</taxon>
        <taxon>Serwervirus</taxon>
        <taxon>Serwervirus 201phi21</taxon>
    </lineage>
</organism>
<protein>
    <submittedName>
        <fullName evidence="1">Uncharacterized protein</fullName>
    </submittedName>
</protein>
<evidence type="ECO:0000313" key="1">
    <source>
        <dbReference type="EMBL" id="ABY62933.1"/>
    </source>
</evidence>
<evidence type="ECO:0000313" key="2">
    <source>
        <dbReference type="Proteomes" id="UP000002421"/>
    </source>
</evidence>
<proteinExistence type="predicted"/>
<dbReference type="EMBL" id="EU197055">
    <property type="protein sequence ID" value="ABY62933.1"/>
    <property type="molecule type" value="Genomic_DNA"/>
</dbReference>
<name>B3FIW4_BP201</name>